<evidence type="ECO:0000313" key="3">
    <source>
        <dbReference type="WBParaSite" id="BXY_0495100.1"/>
    </source>
</evidence>
<feature type="signal peptide" evidence="1">
    <location>
        <begin position="1"/>
        <end position="17"/>
    </location>
</feature>
<evidence type="ECO:0000256" key="1">
    <source>
        <dbReference type="SAM" id="SignalP"/>
    </source>
</evidence>
<sequence>MKTTLFVALGLLLVVGAQEHGELESPSSAQLLKPKPEQCAGCVEAFDLLNTLVGDIRKINEREFKEHTSMACRILKGGGDHKYGDVCKALNKNSKYIFNYLKNVAHGISPEANCWIFLRCDKPEEMDMAHPETLAYRRALDSTPLAYTQALAN</sequence>
<name>A0A1I7RW38_BURXY</name>
<accession>A0A1I7RW38</accession>
<protein>
    <submittedName>
        <fullName evidence="3">Saposin B-type domain-containing protein</fullName>
    </submittedName>
</protein>
<dbReference type="WBParaSite" id="BXY_0495100.1">
    <property type="protein sequence ID" value="BXY_0495100.1"/>
    <property type="gene ID" value="BXY_0495100"/>
</dbReference>
<organism evidence="2 3">
    <name type="scientific">Bursaphelenchus xylophilus</name>
    <name type="common">Pinewood nematode worm</name>
    <name type="synonym">Aphelenchoides xylophilus</name>
    <dbReference type="NCBI Taxonomy" id="6326"/>
    <lineage>
        <taxon>Eukaryota</taxon>
        <taxon>Metazoa</taxon>
        <taxon>Ecdysozoa</taxon>
        <taxon>Nematoda</taxon>
        <taxon>Chromadorea</taxon>
        <taxon>Rhabditida</taxon>
        <taxon>Tylenchina</taxon>
        <taxon>Tylenchomorpha</taxon>
        <taxon>Aphelenchoidea</taxon>
        <taxon>Aphelenchoididae</taxon>
        <taxon>Bursaphelenchus</taxon>
    </lineage>
</organism>
<dbReference type="AlphaFoldDB" id="A0A1I7RW38"/>
<proteinExistence type="predicted"/>
<keyword evidence="1" id="KW-0732">Signal</keyword>
<evidence type="ECO:0000313" key="2">
    <source>
        <dbReference type="Proteomes" id="UP000095284"/>
    </source>
</evidence>
<dbReference type="Proteomes" id="UP000095284">
    <property type="component" value="Unplaced"/>
</dbReference>
<feature type="chain" id="PRO_5009305009" evidence="1">
    <location>
        <begin position="18"/>
        <end position="153"/>
    </location>
</feature>
<reference evidence="3" key="1">
    <citation type="submission" date="2016-11" db="UniProtKB">
        <authorList>
            <consortium name="WormBaseParasite"/>
        </authorList>
    </citation>
    <scope>IDENTIFICATION</scope>
</reference>